<dbReference type="CDD" id="cd01949">
    <property type="entry name" value="GGDEF"/>
    <property type="match status" value="1"/>
</dbReference>
<keyword evidence="3" id="KW-0175">Coiled coil</keyword>
<dbReference type="PANTHER" id="PTHR45138">
    <property type="entry name" value="REGULATORY COMPONENTS OF SENSORY TRANSDUCTION SYSTEM"/>
    <property type="match status" value="1"/>
</dbReference>
<dbReference type="InterPro" id="IPR043128">
    <property type="entry name" value="Rev_trsase/Diguanyl_cyclase"/>
</dbReference>
<dbReference type="InterPro" id="IPR050469">
    <property type="entry name" value="Diguanylate_Cyclase"/>
</dbReference>
<comment type="catalytic activity">
    <reaction evidence="2">
        <text>2 GTP = 3',3'-c-di-GMP + 2 diphosphate</text>
        <dbReference type="Rhea" id="RHEA:24898"/>
        <dbReference type="ChEBI" id="CHEBI:33019"/>
        <dbReference type="ChEBI" id="CHEBI:37565"/>
        <dbReference type="ChEBI" id="CHEBI:58805"/>
        <dbReference type="EC" id="2.7.7.65"/>
    </reaction>
</comment>
<dbReference type="SUPFAM" id="SSF55073">
    <property type="entry name" value="Nucleotide cyclase"/>
    <property type="match status" value="1"/>
</dbReference>
<dbReference type="Gene3D" id="3.30.70.270">
    <property type="match status" value="1"/>
</dbReference>
<dbReference type="InterPro" id="IPR029787">
    <property type="entry name" value="Nucleotide_cyclase"/>
</dbReference>
<dbReference type="PANTHER" id="PTHR45138:SF9">
    <property type="entry name" value="DIGUANYLATE CYCLASE DGCM-RELATED"/>
    <property type="match status" value="1"/>
</dbReference>
<dbReference type="RefSeq" id="WP_313916291.1">
    <property type="nucleotide sequence ID" value="NZ_CP135076.1"/>
</dbReference>
<feature type="coiled-coil region" evidence="3">
    <location>
        <begin position="155"/>
        <end position="182"/>
    </location>
</feature>
<proteinExistence type="predicted"/>
<organism evidence="5 6">
    <name type="scientific">Stakelama saccharophila</name>
    <dbReference type="NCBI Taxonomy" id="3075605"/>
    <lineage>
        <taxon>Bacteria</taxon>
        <taxon>Pseudomonadati</taxon>
        <taxon>Pseudomonadota</taxon>
        <taxon>Alphaproteobacteria</taxon>
        <taxon>Sphingomonadales</taxon>
        <taxon>Sphingomonadaceae</taxon>
        <taxon>Stakelama</taxon>
    </lineage>
</organism>
<gene>
    <name evidence="5" type="ORF">RPR59_02385</name>
</gene>
<name>A0ABZ0BCW5_9SPHN</name>
<dbReference type="GO" id="GO:0052621">
    <property type="term" value="F:diguanylate cyclase activity"/>
    <property type="evidence" value="ECO:0007669"/>
    <property type="project" value="UniProtKB-EC"/>
</dbReference>
<reference evidence="5 6" key="1">
    <citation type="submission" date="2023-09" db="EMBL/GenBank/DDBJ databases">
        <authorList>
            <person name="Rey-Velasco X."/>
        </authorList>
    </citation>
    <scope>NUCLEOTIDE SEQUENCE [LARGE SCALE GENOMIC DNA]</scope>
    <source>
        <strain evidence="5 6">W311</strain>
    </source>
</reference>
<keyword evidence="5" id="KW-0808">Transferase</keyword>
<keyword evidence="6" id="KW-1185">Reference proteome</keyword>
<accession>A0ABZ0BCW5</accession>
<sequence>MLADRADVDDPERMQPTMRLYDRVGQFLRDQRLEPTPVNYSFAYHVLAHPDGPLARAVMRLTDGGVRLTRRDIDSLEADVDTAAATNSAAHAQNLVARTQVQVDGFEDLMHRMRAETRGFGRDLAASNAELQNRAGEHPILHDVVQITAGMLDRVHHAESRLEEATRETRDLRALLEEARDDAKRDPLTGLPNRRAFEEAMTEAVAAGRAMAVAIIDVDHFKAINDRFGHDIGDRVLRAIAGELATACGDHLVTRYGGEEFAILFLDVEQTAAEATLFRAKEAVSAKRYRVRENDLPVGEITVSAGLTRAEPGEAWAETFRRADRLLYSAKTNGRNRVLHG</sequence>
<dbReference type="EC" id="2.7.7.65" evidence="1"/>
<keyword evidence="5" id="KW-0548">Nucleotidyltransferase</keyword>
<dbReference type="EMBL" id="CP135076">
    <property type="protein sequence ID" value="WNO54129.1"/>
    <property type="molecule type" value="Genomic_DNA"/>
</dbReference>
<evidence type="ECO:0000259" key="4">
    <source>
        <dbReference type="PROSITE" id="PS50887"/>
    </source>
</evidence>
<feature type="domain" description="GGDEF" evidence="4">
    <location>
        <begin position="209"/>
        <end position="341"/>
    </location>
</feature>
<protein>
    <recommendedName>
        <fullName evidence="1">diguanylate cyclase</fullName>
        <ecNumber evidence="1">2.7.7.65</ecNumber>
    </recommendedName>
</protein>
<evidence type="ECO:0000313" key="6">
    <source>
        <dbReference type="Proteomes" id="UP001302249"/>
    </source>
</evidence>
<dbReference type="Proteomes" id="UP001302249">
    <property type="component" value="Chromosome"/>
</dbReference>
<dbReference type="Pfam" id="PF00990">
    <property type="entry name" value="GGDEF"/>
    <property type="match status" value="1"/>
</dbReference>
<evidence type="ECO:0000256" key="1">
    <source>
        <dbReference type="ARBA" id="ARBA00012528"/>
    </source>
</evidence>
<evidence type="ECO:0000256" key="2">
    <source>
        <dbReference type="ARBA" id="ARBA00034247"/>
    </source>
</evidence>
<dbReference type="NCBIfam" id="TIGR00254">
    <property type="entry name" value="GGDEF"/>
    <property type="match status" value="1"/>
</dbReference>
<evidence type="ECO:0000313" key="5">
    <source>
        <dbReference type="EMBL" id="WNO54129.1"/>
    </source>
</evidence>
<dbReference type="PROSITE" id="PS50887">
    <property type="entry name" value="GGDEF"/>
    <property type="match status" value="1"/>
</dbReference>
<dbReference type="InterPro" id="IPR000160">
    <property type="entry name" value="GGDEF_dom"/>
</dbReference>
<dbReference type="SMART" id="SM00267">
    <property type="entry name" value="GGDEF"/>
    <property type="match status" value="1"/>
</dbReference>
<evidence type="ECO:0000256" key="3">
    <source>
        <dbReference type="SAM" id="Coils"/>
    </source>
</evidence>